<evidence type="ECO:0000256" key="4">
    <source>
        <dbReference type="SAM" id="Phobius"/>
    </source>
</evidence>
<dbReference type="InterPro" id="IPR036770">
    <property type="entry name" value="Ankyrin_rpt-contain_sf"/>
</dbReference>
<keyword evidence="4" id="KW-1133">Transmembrane helix</keyword>
<dbReference type="PANTHER" id="PTHR24201">
    <property type="entry name" value="ANK_REP_REGION DOMAIN-CONTAINING PROTEIN"/>
    <property type="match status" value="1"/>
</dbReference>
<dbReference type="OrthoDB" id="1577640at2759"/>
<dbReference type="Gene3D" id="1.25.40.20">
    <property type="entry name" value="Ankyrin repeat-containing domain"/>
    <property type="match status" value="1"/>
</dbReference>
<evidence type="ECO:0000256" key="1">
    <source>
        <dbReference type="ARBA" id="ARBA00022737"/>
    </source>
</evidence>
<feature type="repeat" description="ANK" evidence="3">
    <location>
        <begin position="46"/>
        <end position="78"/>
    </location>
</feature>
<keyword evidence="4" id="KW-0812">Transmembrane</keyword>
<dbReference type="SMART" id="SM00248">
    <property type="entry name" value="ANK"/>
    <property type="match status" value="2"/>
</dbReference>
<dbReference type="InterPro" id="IPR050776">
    <property type="entry name" value="Ank_Repeat/CDKN_Inhibitor"/>
</dbReference>
<dbReference type="GO" id="GO:0005634">
    <property type="term" value="C:nucleus"/>
    <property type="evidence" value="ECO:0007669"/>
    <property type="project" value="TreeGrafter"/>
</dbReference>
<feature type="repeat" description="ANK" evidence="3">
    <location>
        <begin position="79"/>
        <end position="111"/>
    </location>
</feature>
<accession>A0A2B7WEM5</accession>
<keyword evidence="4" id="KW-0472">Membrane</keyword>
<gene>
    <name evidence="5" type="ORF">AJ79_10314</name>
</gene>
<dbReference type="PROSITE" id="PS50088">
    <property type="entry name" value="ANK_REPEAT"/>
    <property type="match status" value="2"/>
</dbReference>
<dbReference type="EMBL" id="PDNB01000447">
    <property type="protein sequence ID" value="PGG95024.1"/>
    <property type="molecule type" value="Genomic_DNA"/>
</dbReference>
<evidence type="ECO:0000256" key="3">
    <source>
        <dbReference type="PROSITE-ProRule" id="PRU00023"/>
    </source>
</evidence>
<protein>
    <submittedName>
        <fullName evidence="5">Uncharacterized protein</fullName>
    </submittedName>
</protein>
<dbReference type="InterPro" id="IPR002110">
    <property type="entry name" value="Ankyrin_rpt"/>
</dbReference>
<dbReference type="Pfam" id="PF12796">
    <property type="entry name" value="Ank_2"/>
    <property type="match status" value="1"/>
</dbReference>
<name>A0A2B7WEM5_9EURO</name>
<dbReference type="PANTHER" id="PTHR24201:SF16">
    <property type="entry name" value="ANKYRIN-1-LIKE-RELATED"/>
    <property type="match status" value="1"/>
</dbReference>
<evidence type="ECO:0000256" key="2">
    <source>
        <dbReference type="ARBA" id="ARBA00023043"/>
    </source>
</evidence>
<comment type="caution">
    <text evidence="5">The sequence shown here is derived from an EMBL/GenBank/DDBJ whole genome shotgun (WGS) entry which is preliminary data.</text>
</comment>
<dbReference type="Proteomes" id="UP000223968">
    <property type="component" value="Unassembled WGS sequence"/>
</dbReference>
<dbReference type="SUPFAM" id="SSF48403">
    <property type="entry name" value="Ankyrin repeat"/>
    <property type="match status" value="1"/>
</dbReference>
<keyword evidence="6" id="KW-1185">Reference proteome</keyword>
<evidence type="ECO:0000313" key="5">
    <source>
        <dbReference type="EMBL" id="PGG95024.1"/>
    </source>
</evidence>
<dbReference type="PROSITE" id="PS50297">
    <property type="entry name" value="ANK_REP_REGION"/>
    <property type="match status" value="2"/>
</dbReference>
<feature type="transmembrane region" description="Helical" evidence="4">
    <location>
        <begin position="12"/>
        <end position="35"/>
    </location>
</feature>
<organism evidence="5 6">
    <name type="scientific">Helicocarpus griseus UAMH5409</name>
    <dbReference type="NCBI Taxonomy" id="1447875"/>
    <lineage>
        <taxon>Eukaryota</taxon>
        <taxon>Fungi</taxon>
        <taxon>Dikarya</taxon>
        <taxon>Ascomycota</taxon>
        <taxon>Pezizomycotina</taxon>
        <taxon>Eurotiomycetes</taxon>
        <taxon>Eurotiomycetidae</taxon>
        <taxon>Onygenales</taxon>
        <taxon>Ajellomycetaceae</taxon>
        <taxon>Helicocarpus</taxon>
    </lineage>
</organism>
<dbReference type="AlphaFoldDB" id="A0A2B7WEM5"/>
<keyword evidence="2 3" id="KW-0040">ANK repeat</keyword>
<dbReference type="STRING" id="1447875.A0A2B7WEM5"/>
<evidence type="ECO:0000313" key="6">
    <source>
        <dbReference type="Proteomes" id="UP000223968"/>
    </source>
</evidence>
<sequence length="131" mass="13853">MRRGFEAGILGFGVGVSIHILAHMGTVTLMLQLLARGAHVDTRDSERNTPLLLAARHGDAQMAEMLLAQGAGVNAKSHAEETPLLCAARLGHVRVANLLLDNHADTSVNDKDGSSVLSVAITLETLTYLSC</sequence>
<proteinExistence type="predicted"/>
<reference evidence="5 6" key="1">
    <citation type="submission" date="2017-10" db="EMBL/GenBank/DDBJ databases">
        <title>Comparative genomics in systemic dimorphic fungi from Ajellomycetaceae.</title>
        <authorList>
            <person name="Munoz J.F."/>
            <person name="Mcewen J.G."/>
            <person name="Clay O.K."/>
            <person name="Cuomo C.A."/>
        </authorList>
    </citation>
    <scope>NUCLEOTIDE SEQUENCE [LARGE SCALE GENOMIC DNA]</scope>
    <source>
        <strain evidence="5 6">UAMH5409</strain>
    </source>
</reference>
<keyword evidence="1" id="KW-0677">Repeat</keyword>